<organism evidence="5">
    <name type="scientific">Gongylonema pulchrum</name>
    <dbReference type="NCBI Taxonomy" id="637853"/>
    <lineage>
        <taxon>Eukaryota</taxon>
        <taxon>Metazoa</taxon>
        <taxon>Ecdysozoa</taxon>
        <taxon>Nematoda</taxon>
        <taxon>Chromadorea</taxon>
        <taxon>Rhabditida</taxon>
        <taxon>Spirurina</taxon>
        <taxon>Spiruromorpha</taxon>
        <taxon>Spiruroidea</taxon>
        <taxon>Gongylonematidae</taxon>
        <taxon>Gongylonema</taxon>
    </lineage>
</organism>
<feature type="region of interest" description="Disordered" evidence="1">
    <location>
        <begin position="138"/>
        <end position="178"/>
    </location>
</feature>
<reference evidence="5" key="1">
    <citation type="submission" date="2016-06" db="UniProtKB">
        <authorList>
            <consortium name="WormBaseParasite"/>
        </authorList>
    </citation>
    <scope>IDENTIFICATION</scope>
</reference>
<evidence type="ECO:0000256" key="2">
    <source>
        <dbReference type="SAM" id="Phobius"/>
    </source>
</evidence>
<keyword evidence="2" id="KW-0472">Membrane</keyword>
<evidence type="ECO:0000313" key="3">
    <source>
        <dbReference type="EMBL" id="VDK29215.1"/>
    </source>
</evidence>
<reference evidence="3 4" key="2">
    <citation type="submission" date="2018-11" db="EMBL/GenBank/DDBJ databases">
        <authorList>
            <consortium name="Pathogen Informatics"/>
        </authorList>
    </citation>
    <scope>NUCLEOTIDE SEQUENCE [LARGE SCALE GENOMIC DNA]</scope>
</reference>
<proteinExistence type="predicted"/>
<accession>A0A183CX23</accession>
<evidence type="ECO:0000256" key="1">
    <source>
        <dbReference type="SAM" id="MobiDB-lite"/>
    </source>
</evidence>
<sequence>MQRIFKRLQDDASELASESKADVEIVVKYRFRAQSQAQAQIRVARAGAPARKSRSSGRVKSDTDSGYSLSDVQFLEKAEKDGKSKAARMKRTYNAVVLTRMIIWIRIAFAGLCSAKRLMLKHEKPKSKRTETSYVRIANPGVWPPPRSSEMKITSSEVSAEPASSEQQPSAEIPKREPLVNGHFVNNTFPKEKTKQQQTEMQDKRSRSNVSIFLNNYLRIPVILSFHTDSQIDPKKPILIHCDETRERIRQTFLQTLKKSYTIKEDHAD</sequence>
<dbReference type="OrthoDB" id="5859996at2759"/>
<feature type="region of interest" description="Disordered" evidence="1">
    <location>
        <begin position="43"/>
        <end position="66"/>
    </location>
</feature>
<feature type="compositionally biased region" description="Low complexity" evidence="1">
    <location>
        <begin position="155"/>
        <end position="166"/>
    </location>
</feature>
<dbReference type="Proteomes" id="UP000271098">
    <property type="component" value="Unassembled WGS sequence"/>
</dbReference>
<gene>
    <name evidence="3" type="ORF">GPUH_LOCUS1014</name>
</gene>
<feature type="transmembrane region" description="Helical" evidence="2">
    <location>
        <begin position="93"/>
        <end position="112"/>
    </location>
</feature>
<evidence type="ECO:0000313" key="5">
    <source>
        <dbReference type="WBParaSite" id="GPUH_0000101401-mRNA-1"/>
    </source>
</evidence>
<dbReference type="AlphaFoldDB" id="A0A183CX23"/>
<protein>
    <submittedName>
        <fullName evidence="3 5">Uncharacterized protein</fullName>
    </submittedName>
</protein>
<evidence type="ECO:0000313" key="4">
    <source>
        <dbReference type="Proteomes" id="UP000271098"/>
    </source>
</evidence>
<keyword evidence="2" id="KW-0812">Transmembrane</keyword>
<dbReference type="WBParaSite" id="GPUH_0000101401-mRNA-1">
    <property type="protein sequence ID" value="GPUH_0000101401-mRNA-1"/>
    <property type="gene ID" value="GPUH_0000101401"/>
</dbReference>
<name>A0A183CX23_9BILA</name>
<keyword evidence="4" id="KW-1185">Reference proteome</keyword>
<keyword evidence="2" id="KW-1133">Transmembrane helix</keyword>
<dbReference type="EMBL" id="UYRT01001107">
    <property type="protein sequence ID" value="VDK29215.1"/>
    <property type="molecule type" value="Genomic_DNA"/>
</dbReference>